<sequence>MVLPYGTPVSMATAILRITWREKFSCVLNSCLSASNGQLEVRQQRRRQLRLSPVSCSGRLCRRYDVTVTRRSPSPRVIKKVSP</sequence>
<name>A0AAV4T6Y5_CAEEX</name>
<evidence type="ECO:0008006" key="3">
    <source>
        <dbReference type="Google" id="ProtNLM"/>
    </source>
</evidence>
<evidence type="ECO:0000313" key="1">
    <source>
        <dbReference type="EMBL" id="GIY41182.1"/>
    </source>
</evidence>
<dbReference type="AlphaFoldDB" id="A0AAV4T6Y5"/>
<keyword evidence="2" id="KW-1185">Reference proteome</keyword>
<gene>
    <name evidence="1" type="ORF">CEXT_747681</name>
</gene>
<dbReference type="EMBL" id="BPLR01010699">
    <property type="protein sequence ID" value="GIY41182.1"/>
    <property type="molecule type" value="Genomic_DNA"/>
</dbReference>
<organism evidence="1 2">
    <name type="scientific">Caerostris extrusa</name>
    <name type="common">Bark spider</name>
    <name type="synonym">Caerostris bankana</name>
    <dbReference type="NCBI Taxonomy" id="172846"/>
    <lineage>
        <taxon>Eukaryota</taxon>
        <taxon>Metazoa</taxon>
        <taxon>Ecdysozoa</taxon>
        <taxon>Arthropoda</taxon>
        <taxon>Chelicerata</taxon>
        <taxon>Arachnida</taxon>
        <taxon>Araneae</taxon>
        <taxon>Araneomorphae</taxon>
        <taxon>Entelegynae</taxon>
        <taxon>Araneoidea</taxon>
        <taxon>Araneidae</taxon>
        <taxon>Caerostris</taxon>
    </lineage>
</organism>
<protein>
    <recommendedName>
        <fullName evidence="3">Secreted protein</fullName>
    </recommendedName>
</protein>
<dbReference type="Proteomes" id="UP001054945">
    <property type="component" value="Unassembled WGS sequence"/>
</dbReference>
<comment type="caution">
    <text evidence="1">The sequence shown here is derived from an EMBL/GenBank/DDBJ whole genome shotgun (WGS) entry which is preliminary data.</text>
</comment>
<proteinExistence type="predicted"/>
<accession>A0AAV4T6Y5</accession>
<evidence type="ECO:0000313" key="2">
    <source>
        <dbReference type="Proteomes" id="UP001054945"/>
    </source>
</evidence>
<reference evidence="1 2" key="1">
    <citation type="submission" date="2021-06" db="EMBL/GenBank/DDBJ databases">
        <title>Caerostris extrusa draft genome.</title>
        <authorList>
            <person name="Kono N."/>
            <person name="Arakawa K."/>
        </authorList>
    </citation>
    <scope>NUCLEOTIDE SEQUENCE [LARGE SCALE GENOMIC DNA]</scope>
</reference>